<evidence type="ECO:0000313" key="1">
    <source>
        <dbReference type="EMBL" id="PJE76590.1"/>
    </source>
</evidence>
<proteinExistence type="predicted"/>
<protein>
    <recommendedName>
        <fullName evidence="3">Serine hydrolase family protein</fullName>
    </recommendedName>
</protein>
<dbReference type="AlphaFoldDB" id="A0A2M8LGK9"/>
<dbReference type="SUPFAM" id="SSF53474">
    <property type="entry name" value="alpha/beta-Hydrolases"/>
    <property type="match status" value="1"/>
</dbReference>
<dbReference type="InterPro" id="IPR010662">
    <property type="entry name" value="RBBP9/YdeN"/>
</dbReference>
<dbReference type="InterPro" id="IPR029058">
    <property type="entry name" value="AB_hydrolase_fold"/>
</dbReference>
<dbReference type="EMBL" id="PFEU01000018">
    <property type="protein sequence ID" value="PJE76590.1"/>
    <property type="molecule type" value="Genomic_DNA"/>
</dbReference>
<dbReference type="PANTHER" id="PTHR15394:SF3">
    <property type="entry name" value="SERINE HYDROLASE RBBP9"/>
    <property type="match status" value="1"/>
</dbReference>
<gene>
    <name evidence="1" type="ORF">COV05_04460</name>
</gene>
<sequence length="189" mass="21289">MKRVIVVHCWDGNPEYCWYPWLKKELEKEGVNVVIPAMPETGLPKQSLWVPFLAEIVGKPDQETILVGHSIGCVTIMRYLETLGETEQIGGAVFVAGFTTDLGFEEIHNFFETPIDFAEIRTHLPQLVAIHSDDDPYVDVKYADVLSEEMGAQKIVLQGKKHFSGSVDGEESCTILPEVRERVINMLKD</sequence>
<evidence type="ECO:0008006" key="3">
    <source>
        <dbReference type="Google" id="ProtNLM"/>
    </source>
</evidence>
<name>A0A2M8LGK9_9BACT</name>
<accession>A0A2M8LGK9</accession>
<dbReference type="Proteomes" id="UP000231436">
    <property type="component" value="Unassembled WGS sequence"/>
</dbReference>
<dbReference type="Pfam" id="PF06821">
    <property type="entry name" value="Ser_hydrolase"/>
    <property type="match status" value="1"/>
</dbReference>
<evidence type="ECO:0000313" key="2">
    <source>
        <dbReference type="Proteomes" id="UP000231436"/>
    </source>
</evidence>
<dbReference type="GO" id="GO:0016787">
    <property type="term" value="F:hydrolase activity"/>
    <property type="evidence" value="ECO:0007669"/>
    <property type="project" value="InterPro"/>
</dbReference>
<dbReference type="PANTHER" id="PTHR15394">
    <property type="entry name" value="SERINE HYDROLASE RBBP9"/>
    <property type="match status" value="1"/>
</dbReference>
<dbReference type="Gene3D" id="3.40.50.1820">
    <property type="entry name" value="alpha/beta hydrolase"/>
    <property type="match status" value="1"/>
</dbReference>
<comment type="caution">
    <text evidence="1">The sequence shown here is derived from an EMBL/GenBank/DDBJ whole genome shotgun (WGS) entry which is preliminary data.</text>
</comment>
<reference evidence="2" key="1">
    <citation type="submission" date="2017-09" db="EMBL/GenBank/DDBJ databases">
        <title>Depth-based differentiation of microbial function through sediment-hosted aquifers and enrichment of novel symbionts in the deep terrestrial subsurface.</title>
        <authorList>
            <person name="Probst A.J."/>
            <person name="Ladd B."/>
            <person name="Jarett J.K."/>
            <person name="Geller-Mcgrath D.E."/>
            <person name="Sieber C.M.K."/>
            <person name="Emerson J.B."/>
            <person name="Anantharaman K."/>
            <person name="Thomas B.C."/>
            <person name="Malmstrom R."/>
            <person name="Stieglmeier M."/>
            <person name="Klingl A."/>
            <person name="Woyke T."/>
            <person name="Ryan C.M."/>
            <person name="Banfield J.F."/>
        </authorList>
    </citation>
    <scope>NUCLEOTIDE SEQUENCE [LARGE SCALE GENOMIC DNA]</scope>
</reference>
<organism evidence="1 2">
    <name type="scientific">Candidatus Uhrbacteria bacterium CG10_big_fil_rev_8_21_14_0_10_48_16</name>
    <dbReference type="NCBI Taxonomy" id="1975038"/>
    <lineage>
        <taxon>Bacteria</taxon>
        <taxon>Candidatus Uhriibacteriota</taxon>
    </lineage>
</organism>